<dbReference type="Pfam" id="PF06585">
    <property type="entry name" value="JHBP"/>
    <property type="match status" value="1"/>
</dbReference>
<dbReference type="OrthoDB" id="7969776at2759"/>
<gene>
    <name evidence="3" type="primary">LOC117651798</name>
</gene>
<evidence type="ECO:0000313" key="3">
    <source>
        <dbReference type="RefSeq" id="XP_034252043.1"/>
    </source>
</evidence>
<dbReference type="InParanoid" id="A0A6P9A2K7"/>
<dbReference type="InterPro" id="IPR010562">
    <property type="entry name" value="Haemolymph_juvenile_hormone-bd"/>
</dbReference>
<dbReference type="PANTHER" id="PTHR11008:SF9">
    <property type="entry name" value="PROTEIN TAKEOUT-LIKE PROTEIN"/>
    <property type="match status" value="1"/>
</dbReference>
<feature type="chain" id="PRO_5027917164" evidence="1">
    <location>
        <begin position="21"/>
        <end position="271"/>
    </location>
</feature>
<feature type="signal peptide" evidence="1">
    <location>
        <begin position="1"/>
        <end position="20"/>
    </location>
</feature>
<dbReference type="GeneID" id="117651798"/>
<proteinExistence type="predicted"/>
<dbReference type="AlphaFoldDB" id="A0A6P9A2K7"/>
<name>A0A6P9A2K7_THRPL</name>
<dbReference type="RefSeq" id="XP_034252043.1">
    <property type="nucleotide sequence ID" value="XM_034396152.1"/>
</dbReference>
<dbReference type="Proteomes" id="UP000515158">
    <property type="component" value="Unplaced"/>
</dbReference>
<dbReference type="KEGG" id="tpal:117651798"/>
<dbReference type="InterPro" id="IPR038606">
    <property type="entry name" value="To_sf"/>
</dbReference>
<dbReference type="SMART" id="SM00700">
    <property type="entry name" value="JHBP"/>
    <property type="match status" value="1"/>
</dbReference>
<accession>A0A6P9A2K7</accession>
<dbReference type="FunCoup" id="A0A6P9A2K7">
    <property type="interactions" value="4"/>
</dbReference>
<sequence length="271" mass="28838">MSITWLLVVGAVLVSQQALALPAASSGSAADRLAEEIANLQKILKTGALEYGIPVVDPLDINQIPINANGGGFKASGSLNDLIVDGISSFTVTRLEQTSGAVSGRVSLAIELPAADANLEYDLHGKVKISFINVKLNGKSAVSAKVDGIKANADLDITINPDNSITVDNICNIDFGFHKATVHIDEMSGVVNSLVNKLIPTLVNSNRNKIIQLIETVGKDNINKYFDMVAGKASSWKSIAVSDMLQTFTNELVVSPEAHRILRQIARHLDA</sequence>
<organism evidence="3">
    <name type="scientific">Thrips palmi</name>
    <name type="common">Melon thrips</name>
    <dbReference type="NCBI Taxonomy" id="161013"/>
    <lineage>
        <taxon>Eukaryota</taxon>
        <taxon>Metazoa</taxon>
        <taxon>Ecdysozoa</taxon>
        <taxon>Arthropoda</taxon>
        <taxon>Hexapoda</taxon>
        <taxon>Insecta</taxon>
        <taxon>Pterygota</taxon>
        <taxon>Neoptera</taxon>
        <taxon>Paraneoptera</taxon>
        <taxon>Thysanoptera</taxon>
        <taxon>Terebrantia</taxon>
        <taxon>Thripoidea</taxon>
        <taxon>Thripidae</taxon>
        <taxon>Thrips</taxon>
    </lineage>
</organism>
<evidence type="ECO:0000313" key="2">
    <source>
        <dbReference type="Proteomes" id="UP000515158"/>
    </source>
</evidence>
<protein>
    <submittedName>
        <fullName evidence="3">Uncharacterized protein LOC117651798</fullName>
    </submittedName>
</protein>
<dbReference type="Gene3D" id="3.15.10.30">
    <property type="entry name" value="Haemolymph juvenile hormone binding protein"/>
    <property type="match status" value="1"/>
</dbReference>
<dbReference type="PANTHER" id="PTHR11008">
    <property type="entry name" value="PROTEIN TAKEOUT-LIKE PROTEIN"/>
    <property type="match status" value="1"/>
</dbReference>
<keyword evidence="2" id="KW-1185">Reference proteome</keyword>
<reference evidence="3" key="1">
    <citation type="submission" date="2025-08" db="UniProtKB">
        <authorList>
            <consortium name="RefSeq"/>
        </authorList>
    </citation>
    <scope>IDENTIFICATION</scope>
    <source>
        <tissue evidence="3">Total insect</tissue>
    </source>
</reference>
<evidence type="ECO:0000256" key="1">
    <source>
        <dbReference type="SAM" id="SignalP"/>
    </source>
</evidence>
<keyword evidence="1" id="KW-0732">Signal</keyword>